<proteinExistence type="predicted"/>
<feature type="domain" description="AB hydrolase-1" evidence="3">
    <location>
        <begin position="78"/>
        <end position="199"/>
    </location>
</feature>
<keyword evidence="2" id="KW-1133">Transmembrane helix</keyword>
<organism evidence="4 5">
    <name type="scientific">Lacisediminihabitans profunda</name>
    <dbReference type="NCBI Taxonomy" id="2594790"/>
    <lineage>
        <taxon>Bacteria</taxon>
        <taxon>Bacillati</taxon>
        <taxon>Actinomycetota</taxon>
        <taxon>Actinomycetes</taxon>
        <taxon>Micrococcales</taxon>
        <taxon>Microbacteriaceae</taxon>
        <taxon>Lacisediminihabitans</taxon>
    </lineage>
</organism>
<evidence type="ECO:0000313" key="5">
    <source>
        <dbReference type="Proteomes" id="UP000321379"/>
    </source>
</evidence>
<evidence type="ECO:0000259" key="3">
    <source>
        <dbReference type="Pfam" id="PF00561"/>
    </source>
</evidence>
<dbReference type="GO" id="GO:0016787">
    <property type="term" value="F:hydrolase activity"/>
    <property type="evidence" value="ECO:0007669"/>
    <property type="project" value="UniProtKB-KW"/>
</dbReference>
<name>A0A5C8UQF0_9MICO</name>
<dbReference type="InterPro" id="IPR000073">
    <property type="entry name" value="AB_hydrolase_1"/>
</dbReference>
<feature type="transmembrane region" description="Helical" evidence="2">
    <location>
        <begin position="21"/>
        <end position="41"/>
    </location>
</feature>
<keyword evidence="2" id="KW-0472">Membrane</keyword>
<keyword evidence="1 4" id="KW-0378">Hydrolase</keyword>
<evidence type="ECO:0000313" key="4">
    <source>
        <dbReference type="EMBL" id="TXN30716.1"/>
    </source>
</evidence>
<dbReference type="PANTHER" id="PTHR43798:SF31">
    <property type="entry name" value="AB HYDROLASE SUPERFAMILY PROTEIN YCLE"/>
    <property type="match status" value="1"/>
</dbReference>
<dbReference type="SUPFAM" id="SSF53474">
    <property type="entry name" value="alpha/beta-Hydrolases"/>
    <property type="match status" value="1"/>
</dbReference>
<protein>
    <submittedName>
        <fullName evidence="4">Alpha/beta hydrolase</fullName>
    </submittedName>
</protein>
<gene>
    <name evidence="4" type="ORF">FVP33_08890</name>
</gene>
<dbReference type="Pfam" id="PF00561">
    <property type="entry name" value="Abhydrolase_1"/>
    <property type="match status" value="1"/>
</dbReference>
<dbReference type="InterPro" id="IPR050266">
    <property type="entry name" value="AB_hydrolase_sf"/>
</dbReference>
<dbReference type="Gene3D" id="3.40.50.1820">
    <property type="entry name" value="alpha/beta hydrolase"/>
    <property type="match status" value="1"/>
</dbReference>
<dbReference type="AlphaFoldDB" id="A0A5C8UQF0"/>
<evidence type="ECO:0000256" key="1">
    <source>
        <dbReference type="ARBA" id="ARBA00022801"/>
    </source>
</evidence>
<reference evidence="4 5" key="1">
    <citation type="submission" date="2019-08" db="EMBL/GenBank/DDBJ databases">
        <title>Bacterial whole genome sequence for Glaciihabitans sp. CHu50b-6-2.</title>
        <authorList>
            <person name="Jin L."/>
        </authorList>
    </citation>
    <scope>NUCLEOTIDE SEQUENCE [LARGE SCALE GENOMIC DNA]</scope>
    <source>
        <strain evidence="4 5">CHu50b-6-2</strain>
    </source>
</reference>
<dbReference type="GO" id="GO:0016020">
    <property type="term" value="C:membrane"/>
    <property type="evidence" value="ECO:0007669"/>
    <property type="project" value="TreeGrafter"/>
</dbReference>
<evidence type="ECO:0000256" key="2">
    <source>
        <dbReference type="SAM" id="Phobius"/>
    </source>
</evidence>
<accession>A0A5C8UQF0</accession>
<keyword evidence="2" id="KW-0812">Transmembrane</keyword>
<sequence length="332" mass="35899">MASPPSDHPRSEGEEKPRRRGFRTLGIVALALIGLLFGSTVTNLIQERVERSVTAPYGHRVAVDGGSLNVYRNGHSGPPLVLLSGLGTAAPALDFAPRIRRLGAFDVIAVEGLGYGYGDMTARPRTVENISAELHEVLSKLDIERPYTLVGHSISGFYTLYYATRYPKEVSAVIGIDPTAPADKVDAPSIQSGGVNLARLASTTGLARGLSALAPALLGEPDGGAYTANERRRIHLMTSWNFGNDAVANEMAQIGRNARRLQGMTYPVGLPVLTFLSADSVATIPHWREIHEDQVKNVHRHEIVVLRGKHYLHWTQSAAMAAKITVFLGRGK</sequence>
<keyword evidence="5" id="KW-1185">Reference proteome</keyword>
<comment type="caution">
    <text evidence="4">The sequence shown here is derived from an EMBL/GenBank/DDBJ whole genome shotgun (WGS) entry which is preliminary data.</text>
</comment>
<dbReference type="Proteomes" id="UP000321379">
    <property type="component" value="Unassembled WGS sequence"/>
</dbReference>
<dbReference type="InterPro" id="IPR029058">
    <property type="entry name" value="AB_hydrolase_fold"/>
</dbReference>
<dbReference type="EMBL" id="VRMG01000006">
    <property type="protein sequence ID" value="TXN30716.1"/>
    <property type="molecule type" value="Genomic_DNA"/>
</dbReference>
<dbReference type="PANTHER" id="PTHR43798">
    <property type="entry name" value="MONOACYLGLYCEROL LIPASE"/>
    <property type="match status" value="1"/>
</dbReference>